<sequence length="56" mass="6274">LVHSPTYHTNKEPFLLALKEAWSKTATVDNFYVGFRGARSVPQSSNTVLLQLDVLL</sequence>
<evidence type="ECO:0000313" key="1">
    <source>
        <dbReference type="EMBL" id="ENH98657.1"/>
    </source>
</evidence>
<dbReference type="Proteomes" id="UP000012338">
    <property type="component" value="Unassembled WGS sequence"/>
</dbReference>
<dbReference type="HOGENOM" id="CLU_013929_15_5_1"/>
<feature type="non-terminal residue" evidence="1">
    <location>
        <position position="56"/>
    </location>
</feature>
<proteinExistence type="predicted"/>
<dbReference type="EMBL" id="KB733512">
    <property type="protein sequence ID" value="ENH98657.1"/>
    <property type="molecule type" value="Genomic_DNA"/>
</dbReference>
<keyword evidence="2" id="KW-1185">Reference proteome</keyword>
<protein>
    <submittedName>
        <fullName evidence="1">Uncharacterized protein</fullName>
    </submittedName>
</protein>
<reference evidence="1 2" key="1">
    <citation type="journal article" date="2012" name="PLoS Pathog.">
        <title>Diverse lifestyles and strategies of plant pathogenesis encoded in the genomes of eighteen Dothideomycetes fungi.</title>
        <authorList>
            <person name="Ohm R.A."/>
            <person name="Feau N."/>
            <person name="Henrissat B."/>
            <person name="Schoch C.L."/>
            <person name="Horwitz B.A."/>
            <person name="Barry K.W."/>
            <person name="Condon B.J."/>
            <person name="Copeland A.C."/>
            <person name="Dhillon B."/>
            <person name="Glaser F."/>
            <person name="Hesse C.N."/>
            <person name="Kosti I."/>
            <person name="LaButti K."/>
            <person name="Lindquist E.A."/>
            <person name="Lucas S."/>
            <person name="Salamov A.A."/>
            <person name="Bradshaw R.E."/>
            <person name="Ciuffetti L."/>
            <person name="Hamelin R.C."/>
            <person name="Kema G.H.J."/>
            <person name="Lawrence C."/>
            <person name="Scott J.A."/>
            <person name="Spatafora J.W."/>
            <person name="Turgeon B.G."/>
            <person name="de Wit P.J.G.M."/>
            <person name="Zhong S."/>
            <person name="Goodwin S.B."/>
            <person name="Grigoriev I.V."/>
        </authorList>
    </citation>
    <scope>NUCLEOTIDE SEQUENCE [LARGE SCALE GENOMIC DNA]</scope>
    <source>
        <strain evidence="2">C4 / ATCC 48331 / race T</strain>
    </source>
</reference>
<gene>
    <name evidence="1" type="ORF">COCC4DRAFT_110045</name>
</gene>
<evidence type="ECO:0000313" key="2">
    <source>
        <dbReference type="Proteomes" id="UP000012338"/>
    </source>
</evidence>
<accession>N4WR80</accession>
<reference evidence="2" key="2">
    <citation type="journal article" date="2013" name="PLoS Genet.">
        <title>Comparative genome structure, secondary metabolite, and effector coding capacity across Cochliobolus pathogens.</title>
        <authorList>
            <person name="Condon B.J."/>
            <person name="Leng Y."/>
            <person name="Wu D."/>
            <person name="Bushley K.E."/>
            <person name="Ohm R.A."/>
            <person name="Otillar R."/>
            <person name="Martin J."/>
            <person name="Schackwitz W."/>
            <person name="Grimwood J."/>
            <person name="MohdZainudin N."/>
            <person name="Xue C."/>
            <person name="Wang R."/>
            <person name="Manning V.A."/>
            <person name="Dhillon B."/>
            <person name="Tu Z.J."/>
            <person name="Steffenson B.J."/>
            <person name="Salamov A."/>
            <person name="Sun H."/>
            <person name="Lowry S."/>
            <person name="LaButti K."/>
            <person name="Han J."/>
            <person name="Copeland A."/>
            <person name="Lindquist E."/>
            <person name="Barry K."/>
            <person name="Schmutz J."/>
            <person name="Baker S.E."/>
            <person name="Ciuffetti L.M."/>
            <person name="Grigoriev I.V."/>
            <person name="Zhong S."/>
            <person name="Turgeon B.G."/>
        </authorList>
    </citation>
    <scope>NUCLEOTIDE SEQUENCE [LARGE SCALE GENOMIC DNA]</scope>
    <source>
        <strain evidence="2">C4 / ATCC 48331 / race T</strain>
    </source>
</reference>
<name>N4WR80_COCH4</name>
<feature type="non-terminal residue" evidence="1">
    <location>
        <position position="1"/>
    </location>
</feature>
<dbReference type="AlphaFoldDB" id="N4WR80"/>
<organism evidence="1 2">
    <name type="scientific">Cochliobolus heterostrophus (strain C4 / ATCC 48331 / race T)</name>
    <name type="common">Southern corn leaf blight fungus</name>
    <name type="synonym">Bipolaris maydis</name>
    <dbReference type="NCBI Taxonomy" id="665024"/>
    <lineage>
        <taxon>Eukaryota</taxon>
        <taxon>Fungi</taxon>
        <taxon>Dikarya</taxon>
        <taxon>Ascomycota</taxon>
        <taxon>Pezizomycotina</taxon>
        <taxon>Dothideomycetes</taxon>
        <taxon>Pleosporomycetidae</taxon>
        <taxon>Pleosporales</taxon>
        <taxon>Pleosporineae</taxon>
        <taxon>Pleosporaceae</taxon>
        <taxon>Bipolaris</taxon>
    </lineage>
</organism>